<dbReference type="InterPro" id="IPR029058">
    <property type="entry name" value="AB_hydrolase_fold"/>
</dbReference>
<dbReference type="GO" id="GO:0016787">
    <property type="term" value="F:hydrolase activity"/>
    <property type="evidence" value="ECO:0007669"/>
    <property type="project" value="UniProtKB-KW"/>
</dbReference>
<dbReference type="PANTHER" id="PTHR43798">
    <property type="entry name" value="MONOACYLGLYCEROL LIPASE"/>
    <property type="match status" value="1"/>
</dbReference>
<sequence>MAYYIHQNRRLYYLDHGSGPAVLLLHGVCNSGRAWLPQLEALSSAGYRVIAPDFAGHGASARLSAPLGVPRLAADCVALLDHLQLAQAHIVGLSLGGMAAQQLALDAPARVRSLTVACSFPSTASDEAKQMLAAWTQTLREPDGPLKRLEQSWPRNLNAAFRASPAGQTLYWQWHAQVAQAHGESQAWVCEGLADYHLAGRLAAIAAPALYLAGECDEVSPPALGQWMAAQVPGARFETLPGAAHVANVDSADIFNAALLAFLRQH</sequence>
<dbReference type="Pfam" id="PF00561">
    <property type="entry name" value="Abhydrolase_1"/>
    <property type="match status" value="1"/>
</dbReference>
<name>A0A5C1DLQ5_9NEIS</name>
<dbReference type="AlphaFoldDB" id="A0A5C1DLQ5"/>
<dbReference type="PRINTS" id="PR00111">
    <property type="entry name" value="ABHYDROLASE"/>
</dbReference>
<dbReference type="EMBL" id="CP043473">
    <property type="protein sequence ID" value="QEL57480.1"/>
    <property type="molecule type" value="Genomic_DNA"/>
</dbReference>
<dbReference type="InterPro" id="IPR000639">
    <property type="entry name" value="Epox_hydrolase-like"/>
</dbReference>
<dbReference type="GO" id="GO:0016020">
    <property type="term" value="C:membrane"/>
    <property type="evidence" value="ECO:0007669"/>
    <property type="project" value="TreeGrafter"/>
</dbReference>
<dbReference type="InterPro" id="IPR050266">
    <property type="entry name" value="AB_hydrolase_sf"/>
</dbReference>
<feature type="domain" description="AB hydrolase-1" evidence="2">
    <location>
        <begin position="20"/>
        <end position="250"/>
    </location>
</feature>
<dbReference type="KEGG" id="chrm:FYK34_18825"/>
<gene>
    <name evidence="3" type="ORF">FYK34_18825</name>
</gene>
<evidence type="ECO:0000313" key="4">
    <source>
        <dbReference type="Proteomes" id="UP000322079"/>
    </source>
</evidence>
<dbReference type="SUPFAM" id="SSF53474">
    <property type="entry name" value="alpha/beta-Hydrolases"/>
    <property type="match status" value="1"/>
</dbReference>
<reference evidence="3 4" key="1">
    <citation type="submission" date="2019-08" db="EMBL/GenBank/DDBJ databases">
        <title>Chromobacterium paludis, a novel bacterium isolated from a Maryland marsh pond.</title>
        <authorList>
            <person name="Blackburn M.B."/>
            <person name="Gundersen-Rindal D.E."/>
        </authorList>
    </citation>
    <scope>NUCLEOTIDE SEQUENCE [LARGE SCALE GENOMIC DNA]</scope>
    <source>
        <strain evidence="4">IIBBL 257-1</strain>
    </source>
</reference>
<evidence type="ECO:0000259" key="2">
    <source>
        <dbReference type="Pfam" id="PF00561"/>
    </source>
</evidence>
<dbReference type="RefSeq" id="WP_149299180.1">
    <property type="nucleotide sequence ID" value="NZ_CP043473.1"/>
</dbReference>
<accession>A0A5C1DLQ5</accession>
<dbReference type="Proteomes" id="UP000322079">
    <property type="component" value="Chromosome"/>
</dbReference>
<keyword evidence="1 3" id="KW-0378">Hydrolase</keyword>
<dbReference type="PRINTS" id="PR00412">
    <property type="entry name" value="EPOXHYDRLASE"/>
</dbReference>
<evidence type="ECO:0000313" key="3">
    <source>
        <dbReference type="EMBL" id="QEL57480.1"/>
    </source>
</evidence>
<organism evidence="3 4">
    <name type="scientific">Chromobacterium paludis</name>
    <dbReference type="NCBI Taxonomy" id="2605945"/>
    <lineage>
        <taxon>Bacteria</taxon>
        <taxon>Pseudomonadati</taxon>
        <taxon>Pseudomonadota</taxon>
        <taxon>Betaproteobacteria</taxon>
        <taxon>Neisseriales</taxon>
        <taxon>Chromobacteriaceae</taxon>
        <taxon>Chromobacterium</taxon>
    </lineage>
</organism>
<dbReference type="Gene3D" id="3.40.50.1820">
    <property type="entry name" value="alpha/beta hydrolase"/>
    <property type="match status" value="1"/>
</dbReference>
<dbReference type="PANTHER" id="PTHR43798:SF31">
    <property type="entry name" value="AB HYDROLASE SUPERFAMILY PROTEIN YCLE"/>
    <property type="match status" value="1"/>
</dbReference>
<protein>
    <submittedName>
        <fullName evidence="3">Alpha/beta fold hydrolase</fullName>
    </submittedName>
</protein>
<proteinExistence type="predicted"/>
<keyword evidence="4" id="KW-1185">Reference proteome</keyword>
<dbReference type="InterPro" id="IPR000073">
    <property type="entry name" value="AB_hydrolase_1"/>
</dbReference>
<evidence type="ECO:0000256" key="1">
    <source>
        <dbReference type="ARBA" id="ARBA00022801"/>
    </source>
</evidence>